<comment type="caution">
    <text evidence="2">The sequence shown here is derived from an EMBL/GenBank/DDBJ whole genome shotgun (WGS) entry which is preliminary data.</text>
</comment>
<evidence type="ECO:0000313" key="3">
    <source>
        <dbReference type="Proteomes" id="UP000245638"/>
    </source>
</evidence>
<gene>
    <name evidence="2" type="ORF">DDW13_08020</name>
</gene>
<evidence type="ECO:0000313" key="2">
    <source>
        <dbReference type="EMBL" id="PVU74276.1"/>
    </source>
</evidence>
<dbReference type="Proteomes" id="UP000245638">
    <property type="component" value="Unassembled WGS sequence"/>
</dbReference>
<protein>
    <recommendedName>
        <fullName evidence="4">KEOPS complex Pcc1-like subunit</fullName>
    </recommendedName>
</protein>
<organism evidence="2 3">
    <name type="scientific">Acidianus hospitalis</name>
    <dbReference type="NCBI Taxonomy" id="563177"/>
    <lineage>
        <taxon>Archaea</taxon>
        <taxon>Thermoproteota</taxon>
        <taxon>Thermoprotei</taxon>
        <taxon>Sulfolobales</taxon>
        <taxon>Sulfolobaceae</taxon>
        <taxon>Acidianus</taxon>
    </lineage>
</organism>
<dbReference type="InterPro" id="IPR015419">
    <property type="entry name" value="CTAG/Pcc1"/>
</dbReference>
<sequence>MKAEINIQIQSPHAKEIINSLKVDNINIPQDMQIDMNYNENFANIKIIMEISSPKDILTLRNTADEILEHANLIINLLENKRIA</sequence>
<dbReference type="Pfam" id="PF09341">
    <property type="entry name" value="Pcc1"/>
    <property type="match status" value="1"/>
</dbReference>
<evidence type="ECO:0000256" key="1">
    <source>
        <dbReference type="ARBA" id="ARBA00007073"/>
    </source>
</evidence>
<dbReference type="EMBL" id="QEFD01000230">
    <property type="protein sequence ID" value="PVU74276.1"/>
    <property type="molecule type" value="Genomic_DNA"/>
</dbReference>
<dbReference type="AlphaFoldDB" id="A0A2T9X2F6"/>
<proteinExistence type="inferred from homology"/>
<accession>A0A2T9X2F6</accession>
<reference evidence="2 3" key="1">
    <citation type="journal article" date="2015" name="Appl. Environ. Microbiol.">
        <title>Nanoarchaeota, Their Sulfolobales Host, and Nanoarchaeota Virus Distribution across Yellowstone National Park Hot Springs.</title>
        <authorList>
            <person name="Munson-McGee J.H."/>
            <person name="Field E.K."/>
            <person name="Bateson M."/>
            <person name="Rooney C."/>
            <person name="Stepanauskas R."/>
            <person name="Young M.J."/>
        </authorList>
    </citation>
    <scope>NUCLEOTIDE SEQUENCE [LARGE SCALE GENOMIC DNA]</scope>
    <source>
        <strain evidence="2">SCGC AC-742_N10</strain>
    </source>
</reference>
<dbReference type="NCBIfam" id="NF011470">
    <property type="entry name" value="PRK14887.1"/>
    <property type="match status" value="1"/>
</dbReference>
<comment type="similarity">
    <text evidence="1">Belongs to the CTAG/PCC1 family.</text>
</comment>
<evidence type="ECO:0008006" key="4">
    <source>
        <dbReference type="Google" id="ProtNLM"/>
    </source>
</evidence>
<name>A0A2T9X2F6_9CREN</name>